<evidence type="ECO:0000313" key="13">
    <source>
        <dbReference type="Proteomes" id="UP000055684"/>
    </source>
</evidence>
<dbReference type="UniPathway" id="UPA00031">
    <property type="reaction ID" value="UER00010"/>
</dbReference>
<feature type="active site" evidence="10">
    <location>
        <position position="186"/>
    </location>
</feature>
<feature type="domain" description="Glutamine amidotransferase" evidence="11">
    <location>
        <begin position="6"/>
        <end position="202"/>
    </location>
</feature>
<reference evidence="12 13" key="2">
    <citation type="journal article" date="2016" name="Genome Announc.">
        <title>Complete Genome Sequences of the Obligate Symbionts 'Candidatus Sulcia muelleri' and 'Ca. Nasuia deltocephalinicola' from the Pestiferous Leafhopper Macrosteles quadripunctulatus (Hemiptera: Cicadellidae).</title>
        <authorList>
            <person name="Bennett G.M."/>
            <person name="Abba S."/>
            <person name="Kube M."/>
            <person name="Marzachi C."/>
        </authorList>
    </citation>
    <scope>NUCLEOTIDE SEQUENCE [LARGE SCALE GENOMIC DNA]</scope>
    <source>
        <strain evidence="12 13">PUNC</strain>
    </source>
</reference>
<organism evidence="12 13">
    <name type="scientific">Candidatus Nasuia deltocephalincola</name>
    <dbReference type="NCBI Taxonomy" id="1160784"/>
    <lineage>
        <taxon>Bacteria</taxon>
        <taxon>Pseudomonadati</taxon>
        <taxon>Pseudomonadota</taxon>
        <taxon>Betaproteobacteria</taxon>
        <taxon>Candidatus Nasuia</taxon>
    </lineage>
</organism>
<keyword evidence="6" id="KW-0368">Histidine biosynthesis</keyword>
<dbReference type="AlphaFoldDB" id="A0A0S2UPL9"/>
<dbReference type="EMBL" id="CP013211">
    <property type="protein sequence ID" value="ALP70069.1"/>
    <property type="molecule type" value="Genomic_DNA"/>
</dbReference>
<feature type="active site" evidence="10">
    <location>
        <position position="188"/>
    </location>
</feature>
<comment type="subunit">
    <text evidence="2">Heterodimer of HisH and HisF.</text>
</comment>
<dbReference type="Proteomes" id="UP000055684">
    <property type="component" value="Chromosome"/>
</dbReference>
<dbReference type="PANTHER" id="PTHR42701:SF1">
    <property type="entry name" value="IMIDAZOLE GLYCEROL PHOSPHATE SYNTHASE SUBUNIT HISH"/>
    <property type="match status" value="1"/>
</dbReference>
<evidence type="ECO:0000256" key="3">
    <source>
        <dbReference type="ARBA" id="ARBA00022605"/>
    </source>
</evidence>
<evidence type="ECO:0000256" key="7">
    <source>
        <dbReference type="ARBA" id="ARBA00023239"/>
    </source>
</evidence>
<comment type="catalytic activity">
    <reaction evidence="8">
        <text>5-[(5-phospho-1-deoxy-D-ribulos-1-ylimino)methylamino]-1-(5-phospho-beta-D-ribosyl)imidazole-4-carboxamide + L-glutamine = D-erythro-1-(imidazol-4-yl)glycerol 3-phosphate + 5-amino-1-(5-phospho-beta-D-ribosyl)imidazole-4-carboxamide + L-glutamate + H(+)</text>
        <dbReference type="Rhea" id="RHEA:24793"/>
        <dbReference type="ChEBI" id="CHEBI:15378"/>
        <dbReference type="ChEBI" id="CHEBI:29985"/>
        <dbReference type="ChEBI" id="CHEBI:58278"/>
        <dbReference type="ChEBI" id="CHEBI:58359"/>
        <dbReference type="ChEBI" id="CHEBI:58475"/>
        <dbReference type="ChEBI" id="CHEBI:58525"/>
        <dbReference type="EC" id="4.3.2.10"/>
    </reaction>
</comment>
<dbReference type="GO" id="GO:0004359">
    <property type="term" value="F:glutaminase activity"/>
    <property type="evidence" value="ECO:0007669"/>
    <property type="project" value="UniProtKB-EC"/>
</dbReference>
<dbReference type="GO" id="GO:0000105">
    <property type="term" value="P:L-histidine biosynthetic process"/>
    <property type="evidence" value="ECO:0007669"/>
    <property type="project" value="UniProtKB-UniPathway"/>
</dbReference>
<dbReference type="SUPFAM" id="SSF52317">
    <property type="entry name" value="Class I glutamine amidotransferase-like"/>
    <property type="match status" value="1"/>
</dbReference>
<evidence type="ECO:0000256" key="10">
    <source>
        <dbReference type="PIRSR" id="PIRSR000495-1"/>
    </source>
</evidence>
<accession>A0A0S2UPL9</accession>
<dbReference type="GO" id="GO:0016829">
    <property type="term" value="F:lyase activity"/>
    <property type="evidence" value="ECO:0007669"/>
    <property type="project" value="UniProtKB-KW"/>
</dbReference>
<dbReference type="PIRSF" id="PIRSF000495">
    <property type="entry name" value="Amidotransf_hisH"/>
    <property type="match status" value="1"/>
</dbReference>
<keyword evidence="5" id="KW-0315">Glutamine amidotransferase</keyword>
<evidence type="ECO:0000256" key="5">
    <source>
        <dbReference type="ARBA" id="ARBA00022962"/>
    </source>
</evidence>
<dbReference type="PROSITE" id="PS51273">
    <property type="entry name" value="GATASE_TYPE_1"/>
    <property type="match status" value="1"/>
</dbReference>
<evidence type="ECO:0000256" key="9">
    <source>
        <dbReference type="ARBA" id="ARBA00049534"/>
    </source>
</evidence>
<evidence type="ECO:0000256" key="8">
    <source>
        <dbReference type="ARBA" id="ARBA00047838"/>
    </source>
</evidence>
<keyword evidence="12" id="KW-0808">Transferase</keyword>
<keyword evidence="3" id="KW-0028">Amino-acid biosynthesis</keyword>
<dbReference type="OrthoDB" id="9807137at2"/>
<dbReference type="GO" id="GO:0000107">
    <property type="term" value="F:imidazoleglycerol-phosphate synthase activity"/>
    <property type="evidence" value="ECO:0007669"/>
    <property type="project" value="RHEA"/>
</dbReference>
<dbReference type="Gene3D" id="3.40.50.880">
    <property type="match status" value="1"/>
</dbReference>
<dbReference type="InterPro" id="IPR029062">
    <property type="entry name" value="Class_I_gatase-like"/>
</dbReference>
<comment type="catalytic activity">
    <reaction evidence="9">
        <text>L-glutamine + H2O = L-glutamate + NH4(+)</text>
        <dbReference type="Rhea" id="RHEA:15889"/>
        <dbReference type="ChEBI" id="CHEBI:15377"/>
        <dbReference type="ChEBI" id="CHEBI:28938"/>
        <dbReference type="ChEBI" id="CHEBI:29985"/>
        <dbReference type="ChEBI" id="CHEBI:58359"/>
        <dbReference type="EC" id="3.5.1.2"/>
    </reaction>
</comment>
<evidence type="ECO:0000256" key="2">
    <source>
        <dbReference type="ARBA" id="ARBA00011152"/>
    </source>
</evidence>
<reference evidence="13" key="1">
    <citation type="submission" date="2015-11" db="EMBL/GenBank/DDBJ databases">
        <title>Complete genome sequences of the obligate symbionts Candidatus Sulcia muelleri and Candidatus Nasuia deltocephalinicola from the pestiferous leafhopper, Macrosteles quadripunctulatus (Hemiptera: Cicadellidae).</title>
        <authorList>
            <person name="Bennett G.M."/>
            <person name="Abba S."/>
            <person name="Kube M."/>
            <person name="Marzachi C."/>
        </authorList>
    </citation>
    <scope>NUCLEOTIDE SEQUENCE [LARGE SCALE GENOMIC DNA]</scope>
    <source>
        <strain evidence="13">PUNC</strain>
    </source>
</reference>
<dbReference type="Pfam" id="PF00117">
    <property type="entry name" value="GATase"/>
    <property type="match status" value="1"/>
</dbReference>
<evidence type="ECO:0000256" key="6">
    <source>
        <dbReference type="ARBA" id="ARBA00023102"/>
    </source>
</evidence>
<comment type="pathway">
    <text evidence="1">Amino-acid biosynthesis; L-histidine biosynthesis; L-histidine from 5-phospho-alpha-D-ribose 1-diphosphate: step 5/9.</text>
</comment>
<keyword evidence="4" id="KW-0378">Hydrolase</keyword>
<dbReference type="InterPro" id="IPR010139">
    <property type="entry name" value="Imidazole-glycPsynth_HisH"/>
</dbReference>
<dbReference type="NCBIfam" id="TIGR01855">
    <property type="entry name" value="IMP_synth_hisH"/>
    <property type="match status" value="1"/>
</dbReference>
<evidence type="ECO:0000256" key="4">
    <source>
        <dbReference type="ARBA" id="ARBA00022801"/>
    </source>
</evidence>
<dbReference type="PANTHER" id="PTHR42701">
    <property type="entry name" value="IMIDAZOLE GLYCEROL PHOSPHATE SYNTHASE SUBUNIT HISH"/>
    <property type="match status" value="1"/>
</dbReference>
<name>A0A0S2UPL9_9PROT</name>
<feature type="active site" description="Nucleophile" evidence="10">
    <location>
        <position position="82"/>
    </location>
</feature>
<keyword evidence="7" id="KW-0456">Lyase</keyword>
<protein>
    <submittedName>
        <fullName evidence="12">Imidazole glycerol phosphate synthase amidotransferase subunit</fullName>
    </submittedName>
</protein>
<proteinExistence type="predicted"/>
<evidence type="ECO:0000259" key="11">
    <source>
        <dbReference type="Pfam" id="PF00117"/>
    </source>
</evidence>
<evidence type="ECO:0000256" key="1">
    <source>
        <dbReference type="ARBA" id="ARBA00005091"/>
    </source>
</evidence>
<sequence length="207" mass="24669">MINIGIVDFGFGNLKSIIQIIKKININLNIYLVNKNFNNFKKIDKLIIPGQGFNYKWIFNFFKNDFYQFINLIINKTVLGICVGKQVFFNKSDEFKSESLSLFNGNIKKFLNNNFKNKIPNIGWKKVFFTNNHLLLNNLNNSNSFYFSHSYYLIPFENNYTFGLTKNRICFSSIYIRDNIFLLQFHPEKSFKQGFLIFNNFFNWKIQ</sequence>
<gene>
    <name evidence="12" type="ORF">ASU29_160</name>
</gene>
<evidence type="ECO:0000313" key="12">
    <source>
        <dbReference type="EMBL" id="ALP70069.1"/>
    </source>
</evidence>
<dbReference type="InterPro" id="IPR017926">
    <property type="entry name" value="GATASE"/>
</dbReference>